<organism evidence="2 3">
    <name type="scientific">Seminavis robusta</name>
    <dbReference type="NCBI Taxonomy" id="568900"/>
    <lineage>
        <taxon>Eukaryota</taxon>
        <taxon>Sar</taxon>
        <taxon>Stramenopiles</taxon>
        <taxon>Ochrophyta</taxon>
        <taxon>Bacillariophyta</taxon>
        <taxon>Bacillariophyceae</taxon>
        <taxon>Bacillariophycidae</taxon>
        <taxon>Naviculales</taxon>
        <taxon>Naviculaceae</taxon>
        <taxon>Seminavis</taxon>
    </lineage>
</organism>
<proteinExistence type="predicted"/>
<evidence type="ECO:0000256" key="1">
    <source>
        <dbReference type="SAM" id="Phobius"/>
    </source>
</evidence>
<evidence type="ECO:0000313" key="3">
    <source>
        <dbReference type="Proteomes" id="UP001153069"/>
    </source>
</evidence>
<keyword evidence="1" id="KW-0812">Transmembrane</keyword>
<gene>
    <name evidence="2" type="ORF">SEMRO_1629_G287130.1</name>
</gene>
<keyword evidence="1" id="KW-1133">Transmembrane helix</keyword>
<protein>
    <submittedName>
        <fullName evidence="2">Uncharacterized protein</fullName>
    </submittedName>
</protein>
<comment type="caution">
    <text evidence="2">The sequence shown here is derived from an EMBL/GenBank/DDBJ whole genome shotgun (WGS) entry which is preliminary data.</text>
</comment>
<feature type="transmembrane region" description="Helical" evidence="1">
    <location>
        <begin position="56"/>
        <end position="78"/>
    </location>
</feature>
<accession>A0A9N8HRW0</accession>
<keyword evidence="1" id="KW-0472">Membrane</keyword>
<dbReference type="EMBL" id="CAICTM010001627">
    <property type="protein sequence ID" value="CAB9525098.1"/>
    <property type="molecule type" value="Genomic_DNA"/>
</dbReference>
<keyword evidence="3" id="KW-1185">Reference proteome</keyword>
<sequence length="291" mass="33090">MSSQSQPESTARRRKTLRYSVVFSPEASTESLRMDYEPKEILEDTDDVAPSAHSRLWTILNTIVLQILSVGILLPLALGWKIVTRCLHTLGFQIRGAPFLLHCLSFFFFRPLGFILPLLENALKIVTCGYISFDGPTFRHLVGMTLNGFGFAWHAVLDTLATPPSQWAGALERFQTFLEDNGLDLEMKLALGPRFLDNLAVYDDVQGMLGLGADRRVQDTKLDSTQLAKLEQQSSSPQKQQQHTVHERGSSFYAFCYGRLWRRRHFWDIVGNRRSGRNRSSQSLGGPERWR</sequence>
<evidence type="ECO:0000313" key="2">
    <source>
        <dbReference type="EMBL" id="CAB9525098.1"/>
    </source>
</evidence>
<reference evidence="2" key="1">
    <citation type="submission" date="2020-06" db="EMBL/GenBank/DDBJ databases">
        <authorList>
            <consortium name="Plant Systems Biology data submission"/>
        </authorList>
    </citation>
    <scope>NUCLEOTIDE SEQUENCE</scope>
    <source>
        <strain evidence="2">D6</strain>
    </source>
</reference>
<dbReference type="Proteomes" id="UP001153069">
    <property type="component" value="Unassembled WGS sequence"/>
</dbReference>
<dbReference type="AlphaFoldDB" id="A0A9N8HRW0"/>
<name>A0A9N8HRW0_9STRA</name>